<accession>A0A7M7GER2</accession>
<feature type="domain" description="DUF3719" evidence="2">
    <location>
        <begin position="89"/>
        <end position="110"/>
    </location>
</feature>
<organism evidence="3 4">
    <name type="scientific">Nasonia vitripennis</name>
    <name type="common">Parasitic wasp</name>
    <dbReference type="NCBI Taxonomy" id="7425"/>
    <lineage>
        <taxon>Eukaryota</taxon>
        <taxon>Metazoa</taxon>
        <taxon>Ecdysozoa</taxon>
        <taxon>Arthropoda</taxon>
        <taxon>Hexapoda</taxon>
        <taxon>Insecta</taxon>
        <taxon>Pterygota</taxon>
        <taxon>Neoptera</taxon>
        <taxon>Endopterygota</taxon>
        <taxon>Hymenoptera</taxon>
        <taxon>Apocrita</taxon>
        <taxon>Proctotrupomorpha</taxon>
        <taxon>Chalcidoidea</taxon>
        <taxon>Pteromalidae</taxon>
        <taxon>Pteromalinae</taxon>
        <taxon>Nasonia</taxon>
    </lineage>
</organism>
<dbReference type="InterPro" id="IPR022194">
    <property type="entry name" value="DUF3719"/>
</dbReference>
<dbReference type="Proteomes" id="UP000002358">
    <property type="component" value="Chromosome 4"/>
</dbReference>
<feature type="region of interest" description="Disordered" evidence="1">
    <location>
        <begin position="345"/>
        <end position="364"/>
    </location>
</feature>
<dbReference type="Pfam" id="PF12516">
    <property type="entry name" value="DUF3719"/>
    <property type="match status" value="1"/>
</dbReference>
<evidence type="ECO:0000313" key="4">
    <source>
        <dbReference type="Proteomes" id="UP000002358"/>
    </source>
</evidence>
<name>A0A7M7GER2_NASVI</name>
<feature type="region of interest" description="Disordered" evidence="1">
    <location>
        <begin position="290"/>
        <end position="313"/>
    </location>
</feature>
<evidence type="ECO:0000256" key="1">
    <source>
        <dbReference type="SAM" id="MobiDB-lite"/>
    </source>
</evidence>
<feature type="compositionally biased region" description="Polar residues" evidence="1">
    <location>
        <begin position="8"/>
        <end position="20"/>
    </location>
</feature>
<dbReference type="AlphaFoldDB" id="A0A7M7GER2"/>
<feature type="region of interest" description="Disordered" evidence="1">
    <location>
        <begin position="404"/>
        <end position="428"/>
    </location>
</feature>
<keyword evidence="4" id="KW-1185">Reference proteome</keyword>
<reference evidence="3" key="1">
    <citation type="submission" date="2021-01" db="UniProtKB">
        <authorList>
            <consortium name="EnsemblMetazoa"/>
        </authorList>
    </citation>
    <scope>IDENTIFICATION</scope>
</reference>
<feature type="region of interest" description="Disordered" evidence="1">
    <location>
        <begin position="1"/>
        <end position="44"/>
    </location>
</feature>
<protein>
    <recommendedName>
        <fullName evidence="2">DUF3719 domain-containing protein</fullName>
    </recommendedName>
</protein>
<dbReference type="EnsemblMetazoa" id="XM_003427517">
    <property type="protein sequence ID" value="XP_003427565"/>
    <property type="gene ID" value="LOC100679226"/>
</dbReference>
<gene>
    <name evidence="3" type="primary">100679226</name>
</gene>
<dbReference type="KEGG" id="nvi:100679226"/>
<evidence type="ECO:0000259" key="2">
    <source>
        <dbReference type="Pfam" id="PF12516"/>
    </source>
</evidence>
<proteinExistence type="predicted"/>
<dbReference type="EnsemblMetazoa" id="XM_008213317">
    <property type="protein sequence ID" value="XP_008211539"/>
    <property type="gene ID" value="LOC100679226"/>
</dbReference>
<dbReference type="InParanoid" id="A0A7M7GER2"/>
<sequence>MHKKTAKTQRNPSSRMTIGQSSSFSSSSKHGAEQHQNRMRSSVSWELDTGESSWSEDVGDVPTRRVLEQWRALESVLYDEENPQVPPGTSLYDECLQWRSQLPHLRILGTGYDNPGLTVRSNHLASSAPLAIRERSAQRNGSANASMNYDNHLSMRMSELSCHTTPNSRQAKEQVLDHIVEFICKELAEIEAEREAEDRLSDNFEEFLKITPAPTCTGKNPLKSNNFYYKIDSVDASASKDRERELQSGRNKLGMVFNERVIVSPVPFVVTSRESFSTLRTTPIQFFRDDHRVPSNDRSGSKHENGKRKFSLTRKTHLVPRVQAPWNTSVLPAIYPKNVRLTPIDTSRLPSSKRRPSKTADSIHMRCSRNSLSPISRSVQPNSPRNRNHNLMEQLEIRGSHIVAQAPSFVDKKKTRRKLSQAKRHEDD</sequence>
<feature type="compositionally biased region" description="Basic residues" evidence="1">
    <location>
        <begin position="413"/>
        <end position="422"/>
    </location>
</feature>
<dbReference type="OrthoDB" id="2134133at2759"/>
<feature type="compositionally biased region" description="Basic and acidic residues" evidence="1">
    <location>
        <begin position="290"/>
        <end position="304"/>
    </location>
</feature>
<evidence type="ECO:0000313" key="3">
    <source>
        <dbReference type="EnsemblMetazoa" id="XP_003427565"/>
    </source>
</evidence>